<name>A0A7J4ZS95_9BACT</name>
<dbReference type="SUPFAM" id="SSF53756">
    <property type="entry name" value="UDP-Glycosyltransferase/glycogen phosphorylase"/>
    <property type="match status" value="1"/>
</dbReference>
<reference evidence="2 3" key="1">
    <citation type="submission" date="2019-09" db="EMBL/GenBank/DDBJ databases">
        <title>Geobacter sp. Red96, a novel strain isolated from paddy soil.</title>
        <authorList>
            <person name="Xu Z."/>
            <person name="Masuda Y."/>
            <person name="Itoh H."/>
            <person name="Senoo K."/>
        </authorList>
    </citation>
    <scope>NUCLEOTIDE SEQUENCE [LARGE SCALE GENOMIC DNA]</scope>
    <source>
        <strain evidence="2 3">Red96</strain>
    </source>
</reference>
<feature type="domain" description="Glycosyl transferase family 1" evidence="1">
    <location>
        <begin position="211"/>
        <end position="349"/>
    </location>
</feature>
<dbReference type="Proteomes" id="UP000420562">
    <property type="component" value="Unassembled WGS sequence"/>
</dbReference>
<evidence type="ECO:0000313" key="3">
    <source>
        <dbReference type="Proteomes" id="UP000420562"/>
    </source>
</evidence>
<dbReference type="RefSeq" id="WP_151127845.1">
    <property type="nucleotide sequence ID" value="NZ_VZQZ01000003.1"/>
</dbReference>
<keyword evidence="2" id="KW-0808">Transferase</keyword>
<dbReference type="EMBL" id="VZQZ01000003">
    <property type="protein sequence ID" value="KAB0666164.1"/>
    <property type="molecule type" value="Genomic_DNA"/>
</dbReference>
<dbReference type="InterPro" id="IPR001296">
    <property type="entry name" value="Glyco_trans_1"/>
</dbReference>
<dbReference type="Gene3D" id="3.40.50.2000">
    <property type="entry name" value="Glycogen Phosphorylase B"/>
    <property type="match status" value="1"/>
</dbReference>
<accession>A0A7J4ZS95</accession>
<dbReference type="PANTHER" id="PTHR12526:SF630">
    <property type="entry name" value="GLYCOSYLTRANSFERASE"/>
    <property type="match status" value="1"/>
</dbReference>
<dbReference type="Pfam" id="PF00534">
    <property type="entry name" value="Glycos_transf_1"/>
    <property type="match status" value="1"/>
</dbReference>
<protein>
    <submittedName>
        <fullName evidence="2">Glycosyltransferase family 4 protein</fullName>
    </submittedName>
</protein>
<gene>
    <name evidence="2" type="ORF">F6V25_06740</name>
</gene>
<sequence>MRNTPYDRNIEVGFRKLLVRLGLEFSRLVPFTNSTRVFFFFPYYHVGGAEKVHAEIVRCFAEFTPLVFFTHQSKNSKFKHLFGREARLHNVWWLFKYTLPFSVGFIAGLINRQQSPVVFGCNSRFFYKMLPYLKPDARRIDLLHAFGGGGEDFSLSAVPLLDARVVINRKTIDDFRHQYAAHDLDTNFLDRIVLIENRISVPASCPQKVSSQLQVLYVGRGSEEKRVHIAGLVATLAKNRGITAEFRFAGDVAGAIRPEDRNNCMLLGEINDPDELAKVYREADVLLLCSCREGFPVVIMEAMANGVVPVTTSVGGIPEHVEDGVNGILITEEKEDMIALKMADALDHFAHDASALKKMSRAAHEYAKAHFAGEKYCKKYHELFFGIQGKGH</sequence>
<dbReference type="PANTHER" id="PTHR12526">
    <property type="entry name" value="GLYCOSYLTRANSFERASE"/>
    <property type="match status" value="1"/>
</dbReference>
<dbReference type="AlphaFoldDB" id="A0A7J4ZS95"/>
<dbReference type="GO" id="GO:0016757">
    <property type="term" value="F:glycosyltransferase activity"/>
    <property type="evidence" value="ECO:0007669"/>
    <property type="project" value="InterPro"/>
</dbReference>
<dbReference type="CDD" id="cd03801">
    <property type="entry name" value="GT4_PimA-like"/>
    <property type="match status" value="1"/>
</dbReference>
<comment type="caution">
    <text evidence="2">The sequence shown here is derived from an EMBL/GenBank/DDBJ whole genome shotgun (WGS) entry which is preliminary data.</text>
</comment>
<organism evidence="2 3">
    <name type="scientific">Oryzomonas japonica</name>
    <dbReference type="NCBI Taxonomy" id="2603858"/>
    <lineage>
        <taxon>Bacteria</taxon>
        <taxon>Pseudomonadati</taxon>
        <taxon>Thermodesulfobacteriota</taxon>
        <taxon>Desulfuromonadia</taxon>
        <taxon>Geobacterales</taxon>
        <taxon>Geobacteraceae</taxon>
        <taxon>Oryzomonas</taxon>
    </lineage>
</organism>
<evidence type="ECO:0000259" key="1">
    <source>
        <dbReference type="Pfam" id="PF00534"/>
    </source>
</evidence>
<evidence type="ECO:0000313" key="2">
    <source>
        <dbReference type="EMBL" id="KAB0666164.1"/>
    </source>
</evidence>
<proteinExistence type="predicted"/>
<keyword evidence="3" id="KW-1185">Reference proteome</keyword>